<dbReference type="Proteomes" id="UP000041314">
    <property type="component" value="Unassembled WGS sequence"/>
</dbReference>
<gene>
    <name evidence="1" type="ORF">ERS008198_04260</name>
</gene>
<name>A0A655E7S5_SALET</name>
<dbReference type="EMBL" id="CQPA01000053">
    <property type="protein sequence ID" value="CNV06765.1"/>
    <property type="molecule type" value="Genomic_DNA"/>
</dbReference>
<protein>
    <recommendedName>
        <fullName evidence="3">Transposase</fullName>
    </recommendedName>
</protein>
<organism evidence="1 2">
    <name type="scientific">Salmonella enterica subsp. enterica serovar Bovismorbificans</name>
    <dbReference type="NCBI Taxonomy" id="58097"/>
    <lineage>
        <taxon>Bacteria</taxon>
        <taxon>Pseudomonadati</taxon>
        <taxon>Pseudomonadota</taxon>
        <taxon>Gammaproteobacteria</taxon>
        <taxon>Enterobacterales</taxon>
        <taxon>Enterobacteriaceae</taxon>
        <taxon>Salmonella</taxon>
    </lineage>
</organism>
<evidence type="ECO:0008006" key="3">
    <source>
        <dbReference type="Google" id="ProtNLM"/>
    </source>
</evidence>
<reference evidence="1 2" key="1">
    <citation type="submission" date="2015-03" db="EMBL/GenBank/DDBJ databases">
        <authorList>
            <consortium name="Pathogen Informatics"/>
        </authorList>
    </citation>
    <scope>NUCLEOTIDE SEQUENCE [LARGE SCALE GENOMIC DNA]</scope>
    <source>
        <strain evidence="1 2">A1104</strain>
    </source>
</reference>
<evidence type="ECO:0000313" key="1">
    <source>
        <dbReference type="EMBL" id="CNV06765.1"/>
    </source>
</evidence>
<dbReference type="AlphaFoldDB" id="A0A655E7S5"/>
<sequence>MLAITNPPRRMHHAIARALLGVVQRSIGDKSRRINQRIVKAHVFRLRLIGAIAARIQV</sequence>
<proteinExistence type="predicted"/>
<evidence type="ECO:0000313" key="2">
    <source>
        <dbReference type="Proteomes" id="UP000041314"/>
    </source>
</evidence>
<accession>A0A655E7S5</accession>